<name>A0AA49GT98_9BACT</name>
<feature type="transmembrane region" description="Helical" evidence="2">
    <location>
        <begin position="13"/>
        <end position="32"/>
    </location>
</feature>
<keyword evidence="2" id="KW-0812">Transmembrane</keyword>
<keyword evidence="1" id="KW-0175">Coiled coil</keyword>
<dbReference type="InterPro" id="IPR007060">
    <property type="entry name" value="FtsL/DivIC"/>
</dbReference>
<evidence type="ECO:0000313" key="3">
    <source>
        <dbReference type="EMBL" id="WKN37109.1"/>
    </source>
</evidence>
<dbReference type="Pfam" id="PF04977">
    <property type="entry name" value="DivIC"/>
    <property type="match status" value="1"/>
</dbReference>
<keyword evidence="2" id="KW-0472">Membrane</keyword>
<organism evidence="3">
    <name type="scientific">Roseihalotalea indica</name>
    <dbReference type="NCBI Taxonomy" id="2867963"/>
    <lineage>
        <taxon>Bacteria</taxon>
        <taxon>Pseudomonadati</taxon>
        <taxon>Bacteroidota</taxon>
        <taxon>Cytophagia</taxon>
        <taxon>Cytophagales</taxon>
        <taxon>Catalimonadaceae</taxon>
        <taxon>Roseihalotalea</taxon>
    </lineage>
</organism>
<protein>
    <submittedName>
        <fullName evidence="3">Septum formation initiator family protein</fullName>
    </submittedName>
</protein>
<accession>A0AA49GT98</accession>
<dbReference type="EMBL" id="CP120682">
    <property type="protein sequence ID" value="WKN37109.1"/>
    <property type="molecule type" value="Genomic_DNA"/>
</dbReference>
<proteinExistence type="predicted"/>
<dbReference type="AlphaFoldDB" id="A0AA49GT98"/>
<evidence type="ECO:0000256" key="2">
    <source>
        <dbReference type="SAM" id="Phobius"/>
    </source>
</evidence>
<reference evidence="3" key="2">
    <citation type="journal article" date="2024" name="Antonie Van Leeuwenhoek">
        <title>Roseihalotalea indica gen. nov., sp. nov., a halophilic Bacteroidetes from mesopelagic Southwest Indian Ocean with higher carbohydrate metabolic potential.</title>
        <authorList>
            <person name="Chen B."/>
            <person name="Zhang M."/>
            <person name="Lin D."/>
            <person name="Ye J."/>
            <person name="Tang K."/>
        </authorList>
    </citation>
    <scope>NUCLEOTIDE SEQUENCE</scope>
    <source>
        <strain evidence="3">TK19036</strain>
    </source>
</reference>
<keyword evidence="2" id="KW-1133">Transmembrane helix</keyword>
<gene>
    <name evidence="3" type="ORF">K4G66_00085</name>
</gene>
<evidence type="ECO:0000256" key="1">
    <source>
        <dbReference type="SAM" id="Coils"/>
    </source>
</evidence>
<reference evidence="3" key="1">
    <citation type="journal article" date="2023" name="Comput. Struct. Biotechnol. J.">
        <title>Discovery of a novel marine Bacteroidetes with a rich repertoire of carbohydrate-active enzymes.</title>
        <authorList>
            <person name="Chen B."/>
            <person name="Liu G."/>
            <person name="Chen Q."/>
            <person name="Wang H."/>
            <person name="Liu L."/>
            <person name="Tang K."/>
        </authorList>
    </citation>
    <scope>NUCLEOTIDE SEQUENCE</scope>
    <source>
        <strain evidence="3">TK19036</strain>
    </source>
</reference>
<feature type="coiled-coil region" evidence="1">
    <location>
        <begin position="44"/>
        <end position="71"/>
    </location>
</feature>
<sequence length="98" mass="12190">MDFLRKIPRVLKSFFFIFTVGFLVWMFFLDANDLPSQFRRNREIHQLEQEKTFYEREIKEVRKEREELMTNDALLEKFAREKYLMKKPSEDVYVLEEQ</sequence>